<feature type="coiled-coil region" evidence="1">
    <location>
        <begin position="110"/>
        <end position="137"/>
    </location>
</feature>
<keyword evidence="2" id="KW-0732">Signal</keyword>
<organism evidence="3 4">
    <name type="scientific">Geoalkalibacter halelectricus</name>
    <dbReference type="NCBI Taxonomy" id="2847045"/>
    <lineage>
        <taxon>Bacteria</taxon>
        <taxon>Pseudomonadati</taxon>
        <taxon>Thermodesulfobacteriota</taxon>
        <taxon>Desulfuromonadia</taxon>
        <taxon>Desulfuromonadales</taxon>
        <taxon>Geoalkalibacteraceae</taxon>
        <taxon>Geoalkalibacter</taxon>
    </lineage>
</organism>
<name>A0ABY5ZKB5_9BACT</name>
<evidence type="ECO:0000313" key="4">
    <source>
        <dbReference type="Proteomes" id="UP001060414"/>
    </source>
</evidence>
<evidence type="ECO:0000256" key="2">
    <source>
        <dbReference type="SAM" id="SignalP"/>
    </source>
</evidence>
<evidence type="ECO:0000313" key="3">
    <source>
        <dbReference type="EMBL" id="UWZ79590.1"/>
    </source>
</evidence>
<proteinExistence type="predicted"/>
<feature type="signal peptide" evidence="2">
    <location>
        <begin position="1"/>
        <end position="19"/>
    </location>
</feature>
<dbReference type="RefSeq" id="WP_260747942.1">
    <property type="nucleotide sequence ID" value="NZ_CP092109.1"/>
</dbReference>
<keyword evidence="4" id="KW-1185">Reference proteome</keyword>
<feature type="chain" id="PRO_5046447305" evidence="2">
    <location>
        <begin position="20"/>
        <end position="421"/>
    </location>
</feature>
<reference evidence="3" key="1">
    <citation type="journal article" date="2022" name="Environ. Microbiol.">
        <title>Geoalkalibacter halelectricus SAP #1 sp. nov. possessing extracellular electron transfer and mineral#reducing capabilities from a haloalkaline environment.</title>
        <authorList>
            <person name="Yadav S."/>
            <person name="Singh R."/>
            <person name="Sundharam S.S."/>
            <person name="Chaudhary S."/>
            <person name="Krishnamurthi S."/>
            <person name="Patil S.A."/>
        </authorList>
    </citation>
    <scope>NUCLEOTIDE SEQUENCE</scope>
    <source>
        <strain evidence="3">SAP-1</strain>
    </source>
</reference>
<dbReference type="EMBL" id="CP092109">
    <property type="protein sequence ID" value="UWZ79590.1"/>
    <property type="molecule type" value="Genomic_DNA"/>
</dbReference>
<evidence type="ECO:0000256" key="1">
    <source>
        <dbReference type="SAM" id="Coils"/>
    </source>
</evidence>
<sequence length="421" mass="47831">MIRLILFVLFLVLPVTAHALAPAEVVVVANRFVEGSVPLARYYMKQRGIPAENLVRVRTTDKETVSRRDYDREIAGPLRSYLEKRGADQPVRALVLMWGMPLRVSAPPLTREQEREKNQLETERDALRQEREQLREEPVEGEEKARRDARLAQIRARLEAINESLRVMSPGWNSASVDSELSLVLAGEYPLAGMIPNPYFYGNRAKQAEMPVAREKVLWVSRLDAATPEIVRRVIDDTLYAEQHGLSGKAYFDARWSKPTNPNVSGYAFYDQSLHLAAEWVRQKTRMPVIVEDTERLFQPGEAPDTALYAGWYSLARYVDAFTWNRGAVGFHMASQECQSLRGGQYWCKRMLDEGVAVTIGPVGEPYIQAFPVPEIFFGLLVEGSYSLAECYMMSLPWLSWKMVMVGDPLYRPFGGEGMSE</sequence>
<keyword evidence="1" id="KW-0175">Coiled coil</keyword>
<dbReference type="NCBIfam" id="TIGR03790">
    <property type="entry name" value="TIGR03790 family protein"/>
    <property type="match status" value="1"/>
</dbReference>
<dbReference type="Proteomes" id="UP001060414">
    <property type="component" value="Chromosome"/>
</dbReference>
<protein>
    <submittedName>
        <fullName evidence="3">TIGR03790 family protein</fullName>
    </submittedName>
</protein>
<dbReference type="InterPro" id="IPR022265">
    <property type="entry name" value="CHP03790"/>
</dbReference>
<gene>
    <name evidence="3" type="ORF">L9S41_18195</name>
</gene>
<accession>A0ABY5ZKB5</accession>